<dbReference type="EMBL" id="UYRR01032195">
    <property type="protein sequence ID" value="VDK54582.1"/>
    <property type="molecule type" value="Genomic_DNA"/>
</dbReference>
<evidence type="ECO:0000313" key="3">
    <source>
        <dbReference type="Proteomes" id="UP000267096"/>
    </source>
</evidence>
<dbReference type="Pfam" id="PF04155">
    <property type="entry name" value="Ground-like"/>
    <property type="match status" value="1"/>
</dbReference>
<feature type="domain" description="Ground-like" evidence="1">
    <location>
        <begin position="38"/>
        <end position="106"/>
    </location>
</feature>
<sequence>MPSQCVRRFHHHRRNKRSEEEGTAIGEVVKMLEGEEITCNSEKLKNIMLQEITNDTSVAKRNIQRAAEKILKEDFNVICAEGPFSYVSHTDTYCQITKPSVTCYAFKAY</sequence>
<dbReference type="WBParaSite" id="ASIM_0001582701-mRNA-1">
    <property type="protein sequence ID" value="ASIM_0001582701-mRNA-1"/>
    <property type="gene ID" value="ASIM_0001582701"/>
</dbReference>
<evidence type="ECO:0000313" key="2">
    <source>
        <dbReference type="EMBL" id="VDK54582.1"/>
    </source>
</evidence>
<keyword evidence="3" id="KW-1185">Reference proteome</keyword>
<dbReference type="Proteomes" id="UP000267096">
    <property type="component" value="Unassembled WGS sequence"/>
</dbReference>
<reference evidence="4" key="1">
    <citation type="submission" date="2017-02" db="UniProtKB">
        <authorList>
            <consortium name="WormBaseParasite"/>
        </authorList>
    </citation>
    <scope>IDENTIFICATION</scope>
</reference>
<evidence type="ECO:0000259" key="1">
    <source>
        <dbReference type="Pfam" id="PF04155"/>
    </source>
</evidence>
<protein>
    <submittedName>
        <fullName evidence="4">Ground-like domain-containing protein</fullName>
    </submittedName>
</protein>
<dbReference type="InterPro" id="IPR007284">
    <property type="entry name" value="Ground-like_dom"/>
</dbReference>
<dbReference type="OrthoDB" id="5812274at2759"/>
<evidence type="ECO:0000313" key="4">
    <source>
        <dbReference type="WBParaSite" id="ASIM_0001582701-mRNA-1"/>
    </source>
</evidence>
<dbReference type="AlphaFoldDB" id="A0A0M3K4D6"/>
<proteinExistence type="predicted"/>
<organism evidence="4">
    <name type="scientific">Anisakis simplex</name>
    <name type="common">Herring worm</name>
    <dbReference type="NCBI Taxonomy" id="6269"/>
    <lineage>
        <taxon>Eukaryota</taxon>
        <taxon>Metazoa</taxon>
        <taxon>Ecdysozoa</taxon>
        <taxon>Nematoda</taxon>
        <taxon>Chromadorea</taxon>
        <taxon>Rhabditida</taxon>
        <taxon>Spirurina</taxon>
        <taxon>Ascaridomorpha</taxon>
        <taxon>Ascaridoidea</taxon>
        <taxon>Anisakidae</taxon>
        <taxon>Anisakis</taxon>
        <taxon>Anisakis simplex complex</taxon>
    </lineage>
</organism>
<reference evidence="2 3" key="2">
    <citation type="submission" date="2018-11" db="EMBL/GenBank/DDBJ databases">
        <authorList>
            <consortium name="Pathogen Informatics"/>
        </authorList>
    </citation>
    <scope>NUCLEOTIDE SEQUENCE [LARGE SCALE GENOMIC DNA]</scope>
</reference>
<gene>
    <name evidence="2" type="ORF">ASIM_LOCUS15234</name>
</gene>
<accession>A0A0M3K4D6</accession>
<name>A0A0M3K4D6_ANISI</name>